<keyword evidence="5 11" id="KW-0251">Elongation factor</keyword>
<protein>
    <recommendedName>
        <fullName evidence="10 11">Elongation factor Tu</fullName>
        <shortName evidence="11">EF-Tu</shortName>
        <ecNumber evidence="11">3.6.5.3</ecNumber>
    </recommendedName>
</protein>
<comment type="function">
    <text evidence="11">GTP hydrolase that promotes the GTP-dependent binding of aminoacyl-tRNA to the A-site of ribosomes during protein biosynthesis.</text>
</comment>
<dbReference type="InterPro" id="IPR031157">
    <property type="entry name" value="G_TR_CS"/>
</dbReference>
<dbReference type="GO" id="GO:0000287">
    <property type="term" value="F:magnesium ion binding"/>
    <property type="evidence" value="ECO:0007669"/>
    <property type="project" value="UniProtKB-UniRule"/>
</dbReference>
<evidence type="ECO:0000313" key="13">
    <source>
        <dbReference type="EMBL" id="PSF36842.1"/>
    </source>
</evidence>
<dbReference type="EMBL" id="PXOH01000012">
    <property type="protein sequence ID" value="PSF36842.1"/>
    <property type="molecule type" value="Genomic_DNA"/>
</dbReference>
<dbReference type="CDD" id="cd03697">
    <property type="entry name" value="EFTU_II"/>
    <property type="match status" value="1"/>
</dbReference>
<dbReference type="GO" id="GO:0003924">
    <property type="term" value="F:GTPase activity"/>
    <property type="evidence" value="ECO:0007669"/>
    <property type="project" value="UniProtKB-UniRule"/>
</dbReference>
<dbReference type="InterPro" id="IPR000795">
    <property type="entry name" value="T_Tr_GTP-bd_dom"/>
</dbReference>
<evidence type="ECO:0000256" key="7">
    <source>
        <dbReference type="ARBA" id="ARBA00022842"/>
    </source>
</evidence>
<dbReference type="PROSITE" id="PS00301">
    <property type="entry name" value="G_TR_1"/>
    <property type="match status" value="1"/>
</dbReference>
<dbReference type="NCBIfam" id="TIGR00231">
    <property type="entry name" value="small_GTP"/>
    <property type="match status" value="1"/>
</dbReference>
<dbReference type="NCBIfam" id="TIGR00485">
    <property type="entry name" value="EF-Tu"/>
    <property type="match status" value="1"/>
</dbReference>
<dbReference type="InterPro" id="IPR033720">
    <property type="entry name" value="EFTU_2"/>
</dbReference>
<feature type="binding site" evidence="11">
    <location>
        <begin position="19"/>
        <end position="26"/>
    </location>
    <ligand>
        <name>GTP</name>
        <dbReference type="ChEBI" id="CHEBI:37565"/>
    </ligand>
</feature>
<sequence>MARAKFERNKPHVNIGTIGHVDHGKTTLTAAITMTLAALGQAKARKYDDIDAAPEEKARGITINTAHVEYETEDRHYAHVDCPGHADYVKNMITGAAQMDGGILVVSAADGPMPQTREHILLAKQVGVPRLVIFLNKKDLVDDEELIELVELEVRELLSDYGFPGDDTPIVAGSAVKALEAMVANPKTVKGDNEWVDKIYDLMTAVDEYIPTPEREIDKPFLMAVEDVFSITGRGTVATGRIERGKVKVGENVELVGIKATRSTTVTGVEMFQKSLEEGLAGDNVGLLLRGVQKEDIERGMVIAKPGSITPHTQFEGEVYVLTKEEGGRHTPFFKNYRPQFYVRTTDVTGTIKDYTSDDGDAVEMVMPGDRIKMTVELINPIAIEEQMRFAIREGGRTIGSGVVTKILK</sequence>
<keyword evidence="14" id="KW-1185">Reference proteome</keyword>
<dbReference type="GO" id="GO:0003746">
    <property type="term" value="F:translation elongation factor activity"/>
    <property type="evidence" value="ECO:0007669"/>
    <property type="project" value="UniProtKB-UniRule"/>
</dbReference>
<comment type="similarity">
    <text evidence="1 11">Belongs to the TRAFAC class translation factor GTPase superfamily. Classic translation factor GTPase family. EF-Tu/EF-1A subfamily.</text>
</comment>
<dbReference type="FunFam" id="2.40.30.10:FF:000001">
    <property type="entry name" value="Elongation factor Tu"/>
    <property type="match status" value="1"/>
</dbReference>
<dbReference type="CDD" id="cd01884">
    <property type="entry name" value="EF_Tu"/>
    <property type="match status" value="1"/>
</dbReference>
<dbReference type="Pfam" id="PF00009">
    <property type="entry name" value="GTP_EFTU"/>
    <property type="match status" value="1"/>
</dbReference>
<dbReference type="NCBIfam" id="NF000766">
    <property type="entry name" value="PRK00049.1"/>
    <property type="match status" value="1"/>
</dbReference>
<dbReference type="OrthoDB" id="9804504at2"/>
<keyword evidence="9 11" id="KW-0342">GTP-binding</keyword>
<keyword evidence="6 11" id="KW-0378">Hydrolase</keyword>
<dbReference type="NCBIfam" id="NF009373">
    <property type="entry name" value="PRK12736.1"/>
    <property type="match status" value="1"/>
</dbReference>
<gene>
    <name evidence="11 13" type="primary">tuf</name>
    <name evidence="13" type="ORF">C7H19_12820</name>
</gene>
<dbReference type="Pfam" id="PF03143">
    <property type="entry name" value="GTP_EFTU_D3"/>
    <property type="match status" value="1"/>
</dbReference>
<proteinExistence type="inferred from homology"/>
<accession>A0A2T1LXC1</accession>
<comment type="subcellular location">
    <subcellularLocation>
        <location evidence="11">Cytoplasm</location>
    </subcellularLocation>
</comment>
<dbReference type="Gene3D" id="2.40.30.10">
    <property type="entry name" value="Translation factors"/>
    <property type="match status" value="2"/>
</dbReference>
<evidence type="ECO:0000256" key="1">
    <source>
        <dbReference type="ARBA" id="ARBA00007249"/>
    </source>
</evidence>
<keyword evidence="3 11" id="KW-0963">Cytoplasm</keyword>
<dbReference type="InterPro" id="IPR004160">
    <property type="entry name" value="Transl_elong_EFTu/EF1A_C"/>
</dbReference>
<evidence type="ECO:0000256" key="5">
    <source>
        <dbReference type="ARBA" id="ARBA00022768"/>
    </source>
</evidence>
<dbReference type="InterPro" id="IPR004541">
    <property type="entry name" value="Transl_elong_EFTu/EF1A_bac/org"/>
</dbReference>
<dbReference type="FunFam" id="3.40.50.300:FF:000003">
    <property type="entry name" value="Elongation factor Tu"/>
    <property type="match status" value="1"/>
</dbReference>
<dbReference type="PANTHER" id="PTHR43721">
    <property type="entry name" value="ELONGATION FACTOR TU-RELATED"/>
    <property type="match status" value="1"/>
</dbReference>
<keyword evidence="8 11" id="KW-0648">Protein biosynthesis</keyword>
<evidence type="ECO:0000256" key="8">
    <source>
        <dbReference type="ARBA" id="ARBA00022917"/>
    </source>
</evidence>
<dbReference type="EC" id="3.6.5.3" evidence="11"/>
<evidence type="ECO:0000259" key="12">
    <source>
        <dbReference type="PROSITE" id="PS51722"/>
    </source>
</evidence>
<name>A0A2T1LXC1_9CHRO</name>
<evidence type="ECO:0000256" key="10">
    <source>
        <dbReference type="ARBA" id="ARBA00029554"/>
    </source>
</evidence>
<dbReference type="NCBIfam" id="NF009372">
    <property type="entry name" value="PRK12735.1"/>
    <property type="match status" value="1"/>
</dbReference>
<evidence type="ECO:0000313" key="14">
    <source>
        <dbReference type="Proteomes" id="UP000239001"/>
    </source>
</evidence>
<keyword evidence="4 11" id="KW-0547">Nucleotide-binding</keyword>
<dbReference type="Pfam" id="PF03144">
    <property type="entry name" value="GTP_EFTU_D2"/>
    <property type="match status" value="1"/>
</dbReference>
<organism evidence="13 14">
    <name type="scientific">Aphanothece hegewaldii CCALA 016</name>
    <dbReference type="NCBI Taxonomy" id="2107694"/>
    <lineage>
        <taxon>Bacteria</taxon>
        <taxon>Bacillati</taxon>
        <taxon>Cyanobacteriota</taxon>
        <taxon>Cyanophyceae</taxon>
        <taxon>Oscillatoriophycideae</taxon>
        <taxon>Chroococcales</taxon>
        <taxon>Aphanothecaceae</taxon>
        <taxon>Aphanothece</taxon>
    </lineage>
</organism>
<dbReference type="PROSITE" id="PS51722">
    <property type="entry name" value="G_TR_2"/>
    <property type="match status" value="1"/>
</dbReference>
<comment type="subunit">
    <text evidence="2 11">Monomer.</text>
</comment>
<feature type="binding site" evidence="11">
    <location>
        <position position="26"/>
    </location>
    <ligand>
        <name>Mg(2+)</name>
        <dbReference type="ChEBI" id="CHEBI:18420"/>
    </ligand>
</feature>
<dbReference type="GO" id="GO:0005829">
    <property type="term" value="C:cytosol"/>
    <property type="evidence" value="ECO:0007669"/>
    <property type="project" value="TreeGrafter"/>
</dbReference>
<feature type="binding site" evidence="11">
    <location>
        <begin position="81"/>
        <end position="85"/>
    </location>
    <ligand>
        <name>GTP</name>
        <dbReference type="ChEBI" id="CHEBI:37565"/>
    </ligand>
</feature>
<dbReference type="PANTHER" id="PTHR43721:SF22">
    <property type="entry name" value="ELONGATION FACTOR TU, MITOCHONDRIAL"/>
    <property type="match status" value="1"/>
</dbReference>
<dbReference type="InterPro" id="IPR009000">
    <property type="entry name" value="Transl_B-barrel_sf"/>
</dbReference>
<evidence type="ECO:0000256" key="6">
    <source>
        <dbReference type="ARBA" id="ARBA00022801"/>
    </source>
</evidence>
<feature type="domain" description="Tr-type G" evidence="12">
    <location>
        <begin position="10"/>
        <end position="214"/>
    </location>
</feature>
<dbReference type="InterPro" id="IPR005225">
    <property type="entry name" value="Small_GTP-bd"/>
</dbReference>
<dbReference type="InterPro" id="IPR050055">
    <property type="entry name" value="EF-Tu_GTPase"/>
</dbReference>
<dbReference type="SUPFAM" id="SSF50465">
    <property type="entry name" value="EF-Tu/eEF-1alpha/eIF2-gamma C-terminal domain"/>
    <property type="match status" value="1"/>
</dbReference>
<dbReference type="HAMAP" id="MF_00118_B">
    <property type="entry name" value="EF_Tu_B"/>
    <property type="match status" value="1"/>
</dbReference>
<dbReference type="InterPro" id="IPR004161">
    <property type="entry name" value="EFTu-like_2"/>
</dbReference>
<dbReference type="SUPFAM" id="SSF50447">
    <property type="entry name" value="Translation proteins"/>
    <property type="match status" value="1"/>
</dbReference>
<comment type="catalytic activity">
    <reaction evidence="11">
        <text>GTP + H2O = GDP + phosphate + H(+)</text>
        <dbReference type="Rhea" id="RHEA:19669"/>
        <dbReference type="ChEBI" id="CHEBI:15377"/>
        <dbReference type="ChEBI" id="CHEBI:15378"/>
        <dbReference type="ChEBI" id="CHEBI:37565"/>
        <dbReference type="ChEBI" id="CHEBI:43474"/>
        <dbReference type="ChEBI" id="CHEBI:58189"/>
        <dbReference type="EC" id="3.6.5.3"/>
    </reaction>
</comment>
<evidence type="ECO:0000256" key="11">
    <source>
        <dbReference type="HAMAP-Rule" id="MF_00118"/>
    </source>
</evidence>
<dbReference type="InterPro" id="IPR009001">
    <property type="entry name" value="Transl_elong_EF1A/Init_IF2_C"/>
</dbReference>
<dbReference type="CDD" id="cd03707">
    <property type="entry name" value="EFTU_III"/>
    <property type="match status" value="1"/>
</dbReference>
<evidence type="ECO:0000256" key="4">
    <source>
        <dbReference type="ARBA" id="ARBA00022741"/>
    </source>
</evidence>
<dbReference type="GO" id="GO:0005525">
    <property type="term" value="F:GTP binding"/>
    <property type="evidence" value="ECO:0007669"/>
    <property type="project" value="UniProtKB-UniRule"/>
</dbReference>
<comment type="caution">
    <text evidence="13">The sequence shown here is derived from an EMBL/GenBank/DDBJ whole genome shotgun (WGS) entry which is preliminary data.</text>
</comment>
<keyword evidence="7 11" id="KW-0460">Magnesium</keyword>
<reference evidence="13 14" key="2">
    <citation type="submission" date="2018-03" db="EMBL/GenBank/DDBJ databases">
        <authorList>
            <person name="Keele B.F."/>
        </authorList>
    </citation>
    <scope>NUCLEOTIDE SEQUENCE [LARGE SCALE GENOMIC DNA]</scope>
    <source>
        <strain evidence="13 14">CCALA 016</strain>
    </source>
</reference>
<dbReference type="InterPro" id="IPR041709">
    <property type="entry name" value="EF-Tu_GTP-bd"/>
</dbReference>
<dbReference type="RefSeq" id="WP_106457272.1">
    <property type="nucleotide sequence ID" value="NZ_PXOH01000012.1"/>
</dbReference>
<dbReference type="FunFam" id="2.40.30.10:FF:000046">
    <property type="entry name" value="Elongation factor Tu"/>
    <property type="match status" value="1"/>
</dbReference>
<feature type="binding site" evidence="11">
    <location>
        <begin position="136"/>
        <end position="139"/>
    </location>
    <ligand>
        <name>GTP</name>
        <dbReference type="ChEBI" id="CHEBI:37565"/>
    </ligand>
</feature>
<dbReference type="InterPro" id="IPR027417">
    <property type="entry name" value="P-loop_NTPase"/>
</dbReference>
<dbReference type="AlphaFoldDB" id="A0A2T1LXC1"/>
<evidence type="ECO:0000256" key="3">
    <source>
        <dbReference type="ARBA" id="ARBA00022490"/>
    </source>
</evidence>
<dbReference type="SUPFAM" id="SSF52540">
    <property type="entry name" value="P-loop containing nucleoside triphosphate hydrolases"/>
    <property type="match status" value="1"/>
</dbReference>
<evidence type="ECO:0000256" key="2">
    <source>
        <dbReference type="ARBA" id="ARBA00011245"/>
    </source>
</evidence>
<evidence type="ECO:0000256" key="9">
    <source>
        <dbReference type="ARBA" id="ARBA00023134"/>
    </source>
</evidence>
<reference evidence="13 14" key="1">
    <citation type="submission" date="2018-03" db="EMBL/GenBank/DDBJ databases">
        <title>The ancient ancestry and fast evolution of plastids.</title>
        <authorList>
            <person name="Moore K.R."/>
            <person name="Magnabosco C."/>
            <person name="Momper L."/>
            <person name="Gold D.A."/>
            <person name="Bosak T."/>
            <person name="Fournier G.P."/>
        </authorList>
    </citation>
    <scope>NUCLEOTIDE SEQUENCE [LARGE SCALE GENOMIC DNA]</scope>
    <source>
        <strain evidence="13 14">CCALA 016</strain>
    </source>
</reference>
<keyword evidence="11" id="KW-0479">Metal-binding</keyword>
<dbReference type="Gene3D" id="3.40.50.300">
    <property type="entry name" value="P-loop containing nucleotide triphosphate hydrolases"/>
    <property type="match status" value="1"/>
</dbReference>
<dbReference type="PRINTS" id="PR00315">
    <property type="entry name" value="ELONGATNFCT"/>
</dbReference>
<dbReference type="Proteomes" id="UP000239001">
    <property type="component" value="Unassembled WGS sequence"/>
</dbReference>